<dbReference type="Proteomes" id="UP000191144">
    <property type="component" value="Chromosome F"/>
</dbReference>
<gene>
    <name evidence="2" type="ORF">LAME_0F00122G</name>
    <name evidence="3" type="ORF">LAME_0H00122G</name>
</gene>
<feature type="domain" description="SnoaL-like" evidence="1">
    <location>
        <begin position="10"/>
        <end position="137"/>
    </location>
</feature>
<proteinExistence type="predicted"/>
<dbReference type="Pfam" id="PF13577">
    <property type="entry name" value="SnoaL_4"/>
    <property type="match status" value="1"/>
</dbReference>
<organism evidence="3 4">
    <name type="scientific">Lachancea meyersii CBS 8951</name>
    <dbReference type="NCBI Taxonomy" id="1266667"/>
    <lineage>
        <taxon>Eukaryota</taxon>
        <taxon>Fungi</taxon>
        <taxon>Dikarya</taxon>
        <taxon>Ascomycota</taxon>
        <taxon>Saccharomycotina</taxon>
        <taxon>Saccharomycetes</taxon>
        <taxon>Saccharomycetales</taxon>
        <taxon>Saccharomycetaceae</taxon>
        <taxon>Lachancea</taxon>
    </lineage>
</organism>
<evidence type="ECO:0000259" key="1">
    <source>
        <dbReference type="Pfam" id="PF13577"/>
    </source>
</evidence>
<reference evidence="3" key="2">
    <citation type="submission" date="2016-03" db="EMBL/GenBank/DDBJ databases">
        <authorList>
            <person name="Ploux O."/>
        </authorList>
    </citation>
    <scope>NUCLEOTIDE SEQUENCE [LARGE SCALE GENOMIC DNA]</scope>
</reference>
<sequence length="154" mass="16955">MTASHLLTGLTVREEIADTIARACLGLDRNDKHLYDSAWASDPEISINLNGNVLNGPEGIKQCFEAIGPMDSHHFVSGIRVDVEEDANVASLTSNAMAKHYRAGEGLVPNAEYLLAGTAYDIRVVKETSGHWKMKSWIIKVIWAEGNWDVMPSF</sequence>
<reference evidence="4" key="1">
    <citation type="submission" date="2016-03" db="EMBL/GenBank/DDBJ databases">
        <authorList>
            <person name="Devillers Hugo."/>
        </authorList>
    </citation>
    <scope>NUCLEOTIDE SEQUENCE [LARGE SCALE GENOMIC DNA]</scope>
</reference>
<name>A0A1G4KD26_9SACH</name>
<dbReference type="Proteomes" id="UP000191144">
    <property type="component" value="Chromosome H"/>
</dbReference>
<protein>
    <submittedName>
        <fullName evidence="2">LAME_0F00122g1_1</fullName>
    </submittedName>
    <submittedName>
        <fullName evidence="3">LAME_0H00122g1_1</fullName>
    </submittedName>
</protein>
<dbReference type="Gene3D" id="3.10.450.50">
    <property type="match status" value="1"/>
</dbReference>
<evidence type="ECO:0000313" key="3">
    <source>
        <dbReference type="EMBL" id="SCV02419.1"/>
    </source>
</evidence>
<dbReference type="AlphaFoldDB" id="A0A1G4KD26"/>
<dbReference type="OrthoDB" id="4035449at2759"/>
<dbReference type="InterPro" id="IPR037401">
    <property type="entry name" value="SnoaL-like"/>
</dbReference>
<evidence type="ECO:0000313" key="4">
    <source>
        <dbReference type="Proteomes" id="UP000191144"/>
    </source>
</evidence>
<keyword evidence="4" id="KW-1185">Reference proteome</keyword>
<dbReference type="EMBL" id="LT598480">
    <property type="protein sequence ID" value="SCV02419.1"/>
    <property type="molecule type" value="Genomic_DNA"/>
</dbReference>
<accession>A0A1G4KD26</accession>
<dbReference type="SUPFAM" id="SSF54427">
    <property type="entry name" value="NTF2-like"/>
    <property type="match status" value="1"/>
</dbReference>
<evidence type="ECO:0000313" key="2">
    <source>
        <dbReference type="EMBL" id="SCU92478.1"/>
    </source>
</evidence>
<dbReference type="EMBL" id="LT598477">
    <property type="protein sequence ID" value="SCU92478.1"/>
    <property type="molecule type" value="Genomic_DNA"/>
</dbReference>
<dbReference type="InterPro" id="IPR032710">
    <property type="entry name" value="NTF2-like_dom_sf"/>
</dbReference>